<feature type="transmembrane region" description="Helical" evidence="6">
    <location>
        <begin position="292"/>
        <end position="312"/>
    </location>
</feature>
<evidence type="ECO:0000256" key="2">
    <source>
        <dbReference type="ARBA" id="ARBA00022475"/>
    </source>
</evidence>
<reference evidence="7 8" key="1">
    <citation type="submission" date="2016-09" db="EMBL/GenBank/DDBJ databases">
        <title>Draft genome sequence of the soil isolate, Lysinibacillus fusiformis M5, a potential hypoxanthine producer.</title>
        <authorList>
            <person name="Gallegos-Monterrosa R."/>
            <person name="Maroti G."/>
            <person name="Balint B."/>
            <person name="Kovacs A.T."/>
        </authorList>
    </citation>
    <scope>NUCLEOTIDE SEQUENCE [LARGE SCALE GENOMIC DNA]</scope>
    <source>
        <strain evidence="7 8">M5</strain>
    </source>
</reference>
<accession>A0A1E4QZK9</accession>
<evidence type="ECO:0000313" key="7">
    <source>
        <dbReference type="EMBL" id="ODV53634.1"/>
    </source>
</evidence>
<dbReference type="OrthoDB" id="9775950at2"/>
<feature type="transmembrane region" description="Helical" evidence="6">
    <location>
        <begin position="397"/>
        <end position="417"/>
    </location>
</feature>
<dbReference type="InterPro" id="IPR050833">
    <property type="entry name" value="Poly_Biosynth_Transport"/>
</dbReference>
<keyword evidence="4 6" id="KW-1133">Transmembrane helix</keyword>
<keyword evidence="3 6" id="KW-0812">Transmembrane</keyword>
<dbReference type="CDD" id="cd13124">
    <property type="entry name" value="MATE_SpoVB_like"/>
    <property type="match status" value="1"/>
</dbReference>
<dbReference type="AlphaFoldDB" id="A0A1E4QZK9"/>
<evidence type="ECO:0000256" key="4">
    <source>
        <dbReference type="ARBA" id="ARBA00022989"/>
    </source>
</evidence>
<feature type="transmembrane region" description="Helical" evidence="6">
    <location>
        <begin position="423"/>
        <end position="441"/>
    </location>
</feature>
<gene>
    <name evidence="7" type="ORF">BG258_21360</name>
</gene>
<feature type="transmembrane region" description="Helical" evidence="6">
    <location>
        <begin position="365"/>
        <end position="385"/>
    </location>
</feature>
<feature type="transmembrane region" description="Helical" evidence="6">
    <location>
        <begin position="195"/>
        <end position="215"/>
    </location>
</feature>
<feature type="transmembrane region" description="Helical" evidence="6">
    <location>
        <begin position="236"/>
        <end position="260"/>
    </location>
</feature>
<evidence type="ECO:0000313" key="8">
    <source>
        <dbReference type="Proteomes" id="UP000094784"/>
    </source>
</evidence>
<dbReference type="InterPro" id="IPR024923">
    <property type="entry name" value="PG_synth_SpoVB"/>
</dbReference>
<protein>
    <submittedName>
        <fullName evidence="7">Uncharacterized protein</fullName>
    </submittedName>
</protein>
<feature type="transmembrane region" description="Helical" evidence="6">
    <location>
        <begin position="52"/>
        <end position="74"/>
    </location>
</feature>
<dbReference type="PANTHER" id="PTHR30250:SF29">
    <property type="entry name" value="POLYSACCHARIDE BIOSYNTHESIS PROTEIN C-TERMINAL DOMAIN-CONTAINING PROTEIN"/>
    <property type="match status" value="1"/>
</dbReference>
<evidence type="ECO:0000256" key="5">
    <source>
        <dbReference type="ARBA" id="ARBA00023136"/>
    </source>
</evidence>
<dbReference type="PANTHER" id="PTHR30250">
    <property type="entry name" value="PST FAMILY PREDICTED COLANIC ACID TRANSPORTER"/>
    <property type="match status" value="1"/>
</dbReference>
<organism evidence="7 8">
    <name type="scientific">Lysinibacillus fusiformis</name>
    <dbReference type="NCBI Taxonomy" id="28031"/>
    <lineage>
        <taxon>Bacteria</taxon>
        <taxon>Bacillati</taxon>
        <taxon>Bacillota</taxon>
        <taxon>Bacilli</taxon>
        <taxon>Bacillales</taxon>
        <taxon>Bacillaceae</taxon>
        <taxon>Lysinibacillus</taxon>
    </lineage>
</organism>
<dbReference type="InterPro" id="IPR002797">
    <property type="entry name" value="Polysacc_synth"/>
</dbReference>
<feature type="transmembrane region" description="Helical" evidence="6">
    <location>
        <begin position="462"/>
        <end position="483"/>
    </location>
</feature>
<comment type="subcellular location">
    <subcellularLocation>
        <location evidence="1">Cell membrane</location>
        <topology evidence="1">Multi-pass membrane protein</topology>
    </subcellularLocation>
</comment>
<dbReference type="RefSeq" id="WP_069483055.1">
    <property type="nucleotide sequence ID" value="NZ_KV766182.1"/>
</dbReference>
<dbReference type="Proteomes" id="UP000094784">
    <property type="component" value="Unassembled WGS sequence"/>
</dbReference>
<feature type="transmembrane region" description="Helical" evidence="6">
    <location>
        <begin position="95"/>
        <end position="115"/>
    </location>
</feature>
<feature type="transmembrane region" description="Helical" evidence="6">
    <location>
        <begin position="127"/>
        <end position="147"/>
    </location>
</feature>
<feature type="transmembrane region" description="Helical" evidence="6">
    <location>
        <begin position="333"/>
        <end position="353"/>
    </location>
</feature>
<keyword evidence="5 6" id="KW-0472">Membrane</keyword>
<proteinExistence type="predicted"/>
<evidence type="ECO:0000256" key="3">
    <source>
        <dbReference type="ARBA" id="ARBA00022692"/>
    </source>
</evidence>
<feature type="transmembrane region" description="Helical" evidence="6">
    <location>
        <begin position="489"/>
        <end position="510"/>
    </location>
</feature>
<dbReference type="Pfam" id="PF01943">
    <property type="entry name" value="Polysacc_synt"/>
    <property type="match status" value="1"/>
</dbReference>
<comment type="caution">
    <text evidence="7">The sequence shown here is derived from an EMBL/GenBank/DDBJ whole genome shotgun (WGS) entry which is preliminary data.</text>
</comment>
<evidence type="ECO:0000256" key="6">
    <source>
        <dbReference type="SAM" id="Phobius"/>
    </source>
</evidence>
<dbReference type="EMBL" id="MECQ01000004">
    <property type="protein sequence ID" value="ODV53634.1"/>
    <property type="molecule type" value="Genomic_DNA"/>
</dbReference>
<dbReference type="PIRSF" id="PIRSF038958">
    <property type="entry name" value="PG_synth_SpoVB"/>
    <property type="match status" value="1"/>
</dbReference>
<evidence type="ECO:0000256" key="1">
    <source>
        <dbReference type="ARBA" id="ARBA00004651"/>
    </source>
</evidence>
<sequence>MSQRFGMKSYMKGAALLTIAALIVKVLSAIYRVPFQNLVGDEGFYIYQQVYPVISIFVVWTSSGFAVAISKMLADNDCIVDTIERNEKRSIIMRVVFRYLTVLSLLFFAVLFGGAEKIAQLMGDNQLAPLIRTGSLVVLVMPALAILKGSFQSRGIMEPIAYAQVVEQAIRVTVILTGTFVIMTTTKSLYAAGKMAVIGTVIGEITAFLLLAYIFSKRFGLFRVHLRLHKAKSLPIIKEVTWLSLSVSMSGLLLLGYQLVDSFTIYSLLIDHGMDSTVAKETKGIYDRGQPLVQLGVVIASSLSLAIVPLVAHLSKKQEGRSAIPFIQLTYKASILFGWAASLGLMLVMPYLNEMLFKTNVLSEVLIVYVFQIVPLSIILTFTAILQGYGKLKKPALFLMIGFVLKIILNVRLIGWLGVLGAAIANDIGLLLTAFLLIVYLKTMTGIQLAPIEFYKKVGLASISMAVVVLVWLQMVSAFLGHLVSSRSVAVIAGFTAVGLGAFVMLTMIAKKRVLVEKEWYLLPFGRRMAVYQLWLNSKK</sequence>
<keyword evidence="2" id="KW-1003">Cell membrane</keyword>
<dbReference type="GO" id="GO:0005886">
    <property type="term" value="C:plasma membrane"/>
    <property type="evidence" value="ECO:0007669"/>
    <property type="project" value="UniProtKB-SubCell"/>
</dbReference>
<name>A0A1E4QZK9_9BACI</name>
<feature type="transmembrane region" description="Helical" evidence="6">
    <location>
        <begin position="159"/>
        <end position="183"/>
    </location>
</feature>